<dbReference type="InterPro" id="IPR051991">
    <property type="entry name" value="Mitoribosomal_protein_bL32"/>
</dbReference>
<evidence type="ECO:0000256" key="7">
    <source>
        <dbReference type="ARBA" id="ARBA00039935"/>
    </source>
</evidence>
<dbReference type="PANTHER" id="PTHR21026">
    <property type="entry name" value="39S RIBOSOMAL PROTEIN L32, MITOCHONDRIAL"/>
    <property type="match status" value="1"/>
</dbReference>
<proteinExistence type="inferred from homology"/>
<dbReference type="GO" id="GO:0003735">
    <property type="term" value="F:structural constituent of ribosome"/>
    <property type="evidence" value="ECO:0007669"/>
    <property type="project" value="InterPro"/>
</dbReference>
<dbReference type="AlphaFoldDB" id="A0A0H5BYH1"/>
<dbReference type="Proteomes" id="UP000038830">
    <property type="component" value="Unassembled WGS sequence"/>
</dbReference>
<evidence type="ECO:0000256" key="2">
    <source>
        <dbReference type="ARBA" id="ARBA00008560"/>
    </source>
</evidence>
<dbReference type="Pfam" id="PF01783">
    <property type="entry name" value="Ribosomal_L32p"/>
    <property type="match status" value="1"/>
</dbReference>
<gene>
    <name evidence="8" type="ORF">BN1211_0036</name>
</gene>
<dbReference type="GO" id="GO:0005762">
    <property type="term" value="C:mitochondrial large ribosomal subunit"/>
    <property type="evidence" value="ECO:0007669"/>
    <property type="project" value="TreeGrafter"/>
</dbReference>
<comment type="similarity">
    <text evidence="2">Belongs to the bacterial ribosomal protein bL32 family.</text>
</comment>
<dbReference type="InterPro" id="IPR002677">
    <property type="entry name" value="Ribosomal_bL32"/>
</dbReference>
<evidence type="ECO:0000313" key="8">
    <source>
        <dbReference type="EMBL" id="CEP20242.1"/>
    </source>
</evidence>
<dbReference type="InterPro" id="IPR011332">
    <property type="entry name" value="Ribosomal_zn-bd"/>
</dbReference>
<evidence type="ECO:0000256" key="6">
    <source>
        <dbReference type="ARBA" id="ARBA00023274"/>
    </source>
</evidence>
<name>A0A0H5BYH1_CYBJN</name>
<sequence>MSLSINLGKLAAGLSFPRLPEIRVTIPNPFASTTSTSNAVQASPDLQRRLQEYLENRPVEESFFIDNGLLRAVPKKKVTYNRKRQRQLKPTLKQLPYLHHLNRCPSCGHTKRANTLCMHCVLQIKNLWKQDSKGESEIVEQVLDPVDKKVLYPGKKQTEYEKELEKKEYVLRRSRSLPLSRK</sequence>
<evidence type="ECO:0000256" key="1">
    <source>
        <dbReference type="ARBA" id="ARBA00004173"/>
    </source>
</evidence>
<organism evidence="8 9">
    <name type="scientific">Cyberlindnera jadinii (strain ATCC 18201 / CBS 1600 / BCRC 20928 / JCM 3617 / NBRC 0987 / NRRL Y-1542)</name>
    <name type="common">Torula yeast</name>
    <name type="synonym">Candida utilis</name>
    <dbReference type="NCBI Taxonomy" id="983966"/>
    <lineage>
        <taxon>Eukaryota</taxon>
        <taxon>Fungi</taxon>
        <taxon>Dikarya</taxon>
        <taxon>Ascomycota</taxon>
        <taxon>Saccharomycotina</taxon>
        <taxon>Saccharomycetes</taxon>
        <taxon>Phaffomycetales</taxon>
        <taxon>Phaffomycetaceae</taxon>
        <taxon>Cyberlindnera</taxon>
    </lineage>
</organism>
<accession>A0A0H5BYH1</accession>
<reference evidence="9" key="1">
    <citation type="journal article" date="2015" name="J. Biotechnol.">
        <title>The structure of the Cyberlindnera jadinii genome and its relation to Candida utilis analyzed by the occurrence of single nucleotide polymorphisms.</title>
        <authorList>
            <person name="Rupp O."/>
            <person name="Brinkrolf K."/>
            <person name="Buerth C."/>
            <person name="Kunigo M."/>
            <person name="Schneider J."/>
            <person name="Jaenicke S."/>
            <person name="Goesmann A."/>
            <person name="Puehler A."/>
            <person name="Jaeger K.-E."/>
            <person name="Ernst J.F."/>
        </authorList>
    </citation>
    <scope>NUCLEOTIDE SEQUENCE [LARGE SCALE GENOMIC DNA]</scope>
    <source>
        <strain evidence="9">ATCC 18201 / CBS 1600 / BCRC 20928 / JCM 3617 / NBRC 0987 / NRRL Y-1542</strain>
    </source>
</reference>
<comment type="subcellular location">
    <subcellularLocation>
        <location evidence="1">Mitochondrion</location>
    </subcellularLocation>
</comment>
<dbReference type="SUPFAM" id="SSF57829">
    <property type="entry name" value="Zn-binding ribosomal proteins"/>
    <property type="match status" value="1"/>
</dbReference>
<dbReference type="GO" id="GO:0006412">
    <property type="term" value="P:translation"/>
    <property type="evidence" value="ECO:0007669"/>
    <property type="project" value="InterPro"/>
</dbReference>
<keyword evidence="3" id="KW-0809">Transit peptide</keyword>
<evidence type="ECO:0000256" key="3">
    <source>
        <dbReference type="ARBA" id="ARBA00022946"/>
    </source>
</evidence>
<protein>
    <recommendedName>
        <fullName evidence="7">Large ribosomal subunit protein bL32m</fullName>
    </recommendedName>
</protein>
<dbReference type="PANTHER" id="PTHR21026:SF2">
    <property type="entry name" value="LARGE RIBOSOMAL SUBUNIT PROTEIN BL32M"/>
    <property type="match status" value="1"/>
</dbReference>
<keyword evidence="4" id="KW-0689">Ribosomal protein</keyword>
<keyword evidence="5" id="KW-0496">Mitochondrion</keyword>
<keyword evidence="6" id="KW-0687">Ribonucleoprotein</keyword>
<dbReference type="EMBL" id="CDQK01000001">
    <property type="protein sequence ID" value="CEP20242.1"/>
    <property type="molecule type" value="Genomic_DNA"/>
</dbReference>
<evidence type="ECO:0000256" key="4">
    <source>
        <dbReference type="ARBA" id="ARBA00022980"/>
    </source>
</evidence>
<evidence type="ECO:0000256" key="5">
    <source>
        <dbReference type="ARBA" id="ARBA00023128"/>
    </source>
</evidence>
<evidence type="ECO:0000313" key="9">
    <source>
        <dbReference type="Proteomes" id="UP000038830"/>
    </source>
</evidence>